<evidence type="ECO:0000313" key="6">
    <source>
        <dbReference type="EMBL" id="TFL06946.1"/>
    </source>
</evidence>
<protein>
    <recommendedName>
        <fullName evidence="4">Ribosome biogenesis protein NSA1</fullName>
    </recommendedName>
</protein>
<dbReference type="InterPro" id="IPR036322">
    <property type="entry name" value="WD40_repeat_dom_sf"/>
</dbReference>
<sequence>MPRFIAGDELGNLKTLSYDLSAEPKSTLKTIRAVTSPNAIQALASSSGTIAAAHGDGSLYAYALADDEELSVLAEWKEDRISKKSGQKFVGIDLHESTILSCTSTGALRSYSLDSTSTTNTATLPTRLTEWKASPDRTHFAYGGDEVELSVWDTQKAFEATTSPQDLSGSKAASKKRKRNDALFEGEVWRAKNVANDNLGLRQPVRISTVSFVTPSAASNNLLITGTEFGNVRRYDTRASGRRPTSDWSGFTQGHGISKIECGHREHEAFVADVVNGLHSLDLRNGKVLYKYKGLSGAVTSIAPSPSFLASASLDRLCRVHSTVAPPREAKVNGSGDKGDVVDKVYMTTTPTVVVWDGRDEGKSKSALEEEEEEDVWEGMENIEDEDDDGSRGKKRKKT</sequence>
<dbReference type="AlphaFoldDB" id="A0A5C3QY55"/>
<dbReference type="InterPro" id="IPR015943">
    <property type="entry name" value="WD40/YVTN_repeat-like_dom_sf"/>
</dbReference>
<feature type="compositionally biased region" description="Basic and acidic residues" evidence="5">
    <location>
        <begin position="357"/>
        <end position="368"/>
    </location>
</feature>
<dbReference type="InterPro" id="IPR001680">
    <property type="entry name" value="WD40_rpt"/>
</dbReference>
<evidence type="ECO:0000256" key="5">
    <source>
        <dbReference type="SAM" id="MobiDB-lite"/>
    </source>
</evidence>
<dbReference type="GO" id="GO:0030687">
    <property type="term" value="C:preribosome, large subunit precursor"/>
    <property type="evidence" value="ECO:0007669"/>
    <property type="project" value="TreeGrafter"/>
</dbReference>
<gene>
    <name evidence="6" type="ORF">BDV98DRAFT_3841</name>
</gene>
<evidence type="ECO:0000256" key="2">
    <source>
        <dbReference type="ARBA" id="ARBA00007861"/>
    </source>
</evidence>
<comment type="function">
    <text evidence="1">Involved in the biogenesis of the 60S ribosomal subunit.</text>
</comment>
<dbReference type="EMBL" id="ML178814">
    <property type="protein sequence ID" value="TFL06946.1"/>
    <property type="molecule type" value="Genomic_DNA"/>
</dbReference>
<dbReference type="OrthoDB" id="18388at2759"/>
<dbReference type="Gene3D" id="2.130.10.10">
    <property type="entry name" value="YVTN repeat-like/Quinoprotein amine dehydrogenase"/>
    <property type="match status" value="2"/>
</dbReference>
<comment type="similarity">
    <text evidence="2">Belongs to the NSA1 family.</text>
</comment>
<dbReference type="PANTHER" id="PTHR16038:SF4">
    <property type="entry name" value="WD REPEAT-CONTAINING PROTEIN 74"/>
    <property type="match status" value="1"/>
</dbReference>
<keyword evidence="7" id="KW-1185">Reference proteome</keyword>
<evidence type="ECO:0000313" key="7">
    <source>
        <dbReference type="Proteomes" id="UP000305067"/>
    </source>
</evidence>
<evidence type="ECO:0000256" key="4">
    <source>
        <dbReference type="ARBA" id="ARBA00014234"/>
    </source>
</evidence>
<feature type="region of interest" description="Disordered" evidence="5">
    <location>
        <begin position="357"/>
        <end position="399"/>
    </location>
</feature>
<dbReference type="GO" id="GO:0042273">
    <property type="term" value="P:ribosomal large subunit biogenesis"/>
    <property type="evidence" value="ECO:0007669"/>
    <property type="project" value="InterPro"/>
</dbReference>
<dbReference type="SUPFAM" id="SSF50978">
    <property type="entry name" value="WD40 repeat-like"/>
    <property type="match status" value="1"/>
</dbReference>
<evidence type="ECO:0000256" key="1">
    <source>
        <dbReference type="ARBA" id="ARBA00002889"/>
    </source>
</evidence>
<dbReference type="GO" id="GO:0005730">
    <property type="term" value="C:nucleolus"/>
    <property type="evidence" value="ECO:0007669"/>
    <property type="project" value="InterPro"/>
</dbReference>
<proteinExistence type="inferred from homology"/>
<name>A0A5C3QY55_9AGAR</name>
<comment type="subunit">
    <text evidence="3">Component of the pre-66S ribosomal particle.</text>
</comment>
<dbReference type="Proteomes" id="UP000305067">
    <property type="component" value="Unassembled WGS sequence"/>
</dbReference>
<feature type="compositionally biased region" description="Acidic residues" evidence="5">
    <location>
        <begin position="369"/>
        <end position="389"/>
    </location>
</feature>
<dbReference type="STRING" id="1884261.A0A5C3QY55"/>
<reference evidence="6 7" key="1">
    <citation type="journal article" date="2019" name="Nat. Ecol. Evol.">
        <title>Megaphylogeny resolves global patterns of mushroom evolution.</title>
        <authorList>
            <person name="Varga T."/>
            <person name="Krizsan K."/>
            <person name="Foldi C."/>
            <person name="Dima B."/>
            <person name="Sanchez-Garcia M."/>
            <person name="Sanchez-Ramirez S."/>
            <person name="Szollosi G.J."/>
            <person name="Szarkandi J.G."/>
            <person name="Papp V."/>
            <person name="Albert L."/>
            <person name="Andreopoulos W."/>
            <person name="Angelini C."/>
            <person name="Antonin V."/>
            <person name="Barry K.W."/>
            <person name="Bougher N.L."/>
            <person name="Buchanan P."/>
            <person name="Buyck B."/>
            <person name="Bense V."/>
            <person name="Catcheside P."/>
            <person name="Chovatia M."/>
            <person name="Cooper J."/>
            <person name="Damon W."/>
            <person name="Desjardin D."/>
            <person name="Finy P."/>
            <person name="Geml J."/>
            <person name="Haridas S."/>
            <person name="Hughes K."/>
            <person name="Justo A."/>
            <person name="Karasinski D."/>
            <person name="Kautmanova I."/>
            <person name="Kiss B."/>
            <person name="Kocsube S."/>
            <person name="Kotiranta H."/>
            <person name="LaButti K.M."/>
            <person name="Lechner B.E."/>
            <person name="Liimatainen K."/>
            <person name="Lipzen A."/>
            <person name="Lukacs Z."/>
            <person name="Mihaltcheva S."/>
            <person name="Morgado L.N."/>
            <person name="Niskanen T."/>
            <person name="Noordeloos M.E."/>
            <person name="Ohm R.A."/>
            <person name="Ortiz-Santana B."/>
            <person name="Ovrebo C."/>
            <person name="Racz N."/>
            <person name="Riley R."/>
            <person name="Savchenko A."/>
            <person name="Shiryaev A."/>
            <person name="Soop K."/>
            <person name="Spirin V."/>
            <person name="Szebenyi C."/>
            <person name="Tomsovsky M."/>
            <person name="Tulloss R.E."/>
            <person name="Uehling J."/>
            <person name="Grigoriev I.V."/>
            <person name="Vagvolgyi C."/>
            <person name="Papp T."/>
            <person name="Martin F.M."/>
            <person name="Miettinen O."/>
            <person name="Hibbett D.S."/>
            <person name="Nagy L.G."/>
        </authorList>
    </citation>
    <scope>NUCLEOTIDE SEQUENCE [LARGE SCALE GENOMIC DNA]</scope>
    <source>
        <strain evidence="6 7">CBS 309.79</strain>
    </source>
</reference>
<dbReference type="SMART" id="SM00320">
    <property type="entry name" value="WD40"/>
    <property type="match status" value="2"/>
</dbReference>
<accession>A0A5C3QY55</accession>
<organism evidence="6 7">
    <name type="scientific">Pterulicium gracile</name>
    <dbReference type="NCBI Taxonomy" id="1884261"/>
    <lineage>
        <taxon>Eukaryota</taxon>
        <taxon>Fungi</taxon>
        <taxon>Dikarya</taxon>
        <taxon>Basidiomycota</taxon>
        <taxon>Agaricomycotina</taxon>
        <taxon>Agaricomycetes</taxon>
        <taxon>Agaricomycetidae</taxon>
        <taxon>Agaricales</taxon>
        <taxon>Pleurotineae</taxon>
        <taxon>Pterulaceae</taxon>
        <taxon>Pterulicium</taxon>
    </lineage>
</organism>
<dbReference type="PANTHER" id="PTHR16038">
    <property type="entry name" value="NOP SEVEN ASSOCIATED PROTEIN 1"/>
    <property type="match status" value="1"/>
</dbReference>
<evidence type="ECO:0000256" key="3">
    <source>
        <dbReference type="ARBA" id="ARBA00011187"/>
    </source>
</evidence>
<dbReference type="InterPro" id="IPR037379">
    <property type="entry name" value="WDR74/Nsa1"/>
</dbReference>